<organism evidence="1 2">
    <name type="scientific">Rhizopus oryzae</name>
    <name type="common">Mucormycosis agent</name>
    <name type="synonym">Rhizopus arrhizus var. delemar</name>
    <dbReference type="NCBI Taxonomy" id="64495"/>
    <lineage>
        <taxon>Eukaryota</taxon>
        <taxon>Fungi</taxon>
        <taxon>Fungi incertae sedis</taxon>
        <taxon>Mucoromycota</taxon>
        <taxon>Mucoromycotina</taxon>
        <taxon>Mucoromycetes</taxon>
        <taxon>Mucorales</taxon>
        <taxon>Mucorineae</taxon>
        <taxon>Rhizopodaceae</taxon>
        <taxon>Rhizopus</taxon>
    </lineage>
</organism>
<sequence length="95" mass="10413">MSKPNLLTSSVPNHLHLRHRTSKFATGQRVTESTPRETFGRLESRAKPGLSNLMSIPPQGLVDANGSTPLAVVVFTNIGEFLQAEQQKEDLTSEL</sequence>
<dbReference type="AlphaFoldDB" id="A0A9P6WSK8"/>
<evidence type="ECO:0000313" key="2">
    <source>
        <dbReference type="Proteomes" id="UP000716291"/>
    </source>
</evidence>
<gene>
    <name evidence="1" type="ORF">G6F64_015164</name>
</gene>
<reference evidence="1" key="1">
    <citation type="journal article" date="2020" name="Microb. Genom.">
        <title>Genetic diversity of clinical and environmental Mucorales isolates obtained from an investigation of mucormycosis cases among solid organ transplant recipients.</title>
        <authorList>
            <person name="Nguyen M.H."/>
            <person name="Kaul D."/>
            <person name="Muto C."/>
            <person name="Cheng S.J."/>
            <person name="Richter R.A."/>
            <person name="Bruno V.M."/>
            <person name="Liu G."/>
            <person name="Beyhan S."/>
            <person name="Sundermann A.J."/>
            <person name="Mounaud S."/>
            <person name="Pasculle A.W."/>
            <person name="Nierman W.C."/>
            <person name="Driscoll E."/>
            <person name="Cumbie R."/>
            <person name="Clancy C.J."/>
            <person name="Dupont C.L."/>
        </authorList>
    </citation>
    <scope>NUCLEOTIDE SEQUENCE</scope>
    <source>
        <strain evidence="1">GL11</strain>
    </source>
</reference>
<evidence type="ECO:0000313" key="1">
    <source>
        <dbReference type="EMBL" id="KAG1274277.1"/>
    </source>
</evidence>
<comment type="caution">
    <text evidence="1">The sequence shown here is derived from an EMBL/GenBank/DDBJ whole genome shotgun (WGS) entry which is preliminary data.</text>
</comment>
<dbReference type="Proteomes" id="UP000716291">
    <property type="component" value="Unassembled WGS sequence"/>
</dbReference>
<dbReference type="EMBL" id="JAANQT010011532">
    <property type="protein sequence ID" value="KAG1274277.1"/>
    <property type="molecule type" value="Genomic_DNA"/>
</dbReference>
<protein>
    <submittedName>
        <fullName evidence="1">Uncharacterized protein</fullName>
    </submittedName>
</protein>
<name>A0A9P6WSK8_RHIOR</name>
<keyword evidence="2" id="KW-1185">Reference proteome</keyword>
<proteinExistence type="predicted"/>
<accession>A0A9P6WSK8</accession>